<evidence type="ECO:0000313" key="2">
    <source>
        <dbReference type="Proteomes" id="UP000257109"/>
    </source>
</evidence>
<reference evidence="1" key="1">
    <citation type="submission" date="2018-05" db="EMBL/GenBank/DDBJ databases">
        <title>Draft genome of Mucuna pruriens seed.</title>
        <authorList>
            <person name="Nnadi N.E."/>
            <person name="Vos R."/>
            <person name="Hasami M.H."/>
            <person name="Devisetty U.K."/>
            <person name="Aguiy J.C."/>
        </authorList>
    </citation>
    <scope>NUCLEOTIDE SEQUENCE [LARGE SCALE GENOMIC DNA]</scope>
    <source>
        <strain evidence="1">JCA_2017</strain>
    </source>
</reference>
<comment type="caution">
    <text evidence="1">The sequence shown here is derived from an EMBL/GenBank/DDBJ whole genome shotgun (WGS) entry which is preliminary data.</text>
</comment>
<evidence type="ECO:0000313" key="1">
    <source>
        <dbReference type="EMBL" id="RDY01354.1"/>
    </source>
</evidence>
<proteinExistence type="predicted"/>
<gene>
    <name evidence="1" type="ORF">CR513_15332</name>
</gene>
<accession>A0A371HF80</accession>
<dbReference type="Proteomes" id="UP000257109">
    <property type="component" value="Unassembled WGS sequence"/>
</dbReference>
<dbReference type="EMBL" id="QJKJ01002786">
    <property type="protein sequence ID" value="RDY01354.1"/>
    <property type="molecule type" value="Genomic_DNA"/>
</dbReference>
<dbReference type="AlphaFoldDB" id="A0A371HF80"/>
<sequence>MRIEILPKFDFGDWDICLNCIKGKQTKQISKNSATRSNELLGLIHTDIYRPFDFLSWENEKKVVLRLIKMVNFMKNLMRVDNVQVHLQSSLKVEAHMHICTIHYA</sequence>
<keyword evidence="2" id="KW-1185">Reference proteome</keyword>
<organism evidence="1 2">
    <name type="scientific">Mucuna pruriens</name>
    <name type="common">Velvet bean</name>
    <name type="synonym">Dolichos pruriens</name>
    <dbReference type="NCBI Taxonomy" id="157652"/>
    <lineage>
        <taxon>Eukaryota</taxon>
        <taxon>Viridiplantae</taxon>
        <taxon>Streptophyta</taxon>
        <taxon>Embryophyta</taxon>
        <taxon>Tracheophyta</taxon>
        <taxon>Spermatophyta</taxon>
        <taxon>Magnoliopsida</taxon>
        <taxon>eudicotyledons</taxon>
        <taxon>Gunneridae</taxon>
        <taxon>Pentapetalae</taxon>
        <taxon>rosids</taxon>
        <taxon>fabids</taxon>
        <taxon>Fabales</taxon>
        <taxon>Fabaceae</taxon>
        <taxon>Papilionoideae</taxon>
        <taxon>50 kb inversion clade</taxon>
        <taxon>NPAAA clade</taxon>
        <taxon>indigoferoid/millettioid clade</taxon>
        <taxon>Phaseoleae</taxon>
        <taxon>Mucuna</taxon>
    </lineage>
</organism>
<feature type="non-terminal residue" evidence="1">
    <location>
        <position position="1"/>
    </location>
</feature>
<name>A0A371HF80_MUCPR</name>
<protein>
    <submittedName>
        <fullName evidence="1">Uncharacterized protein</fullName>
    </submittedName>
</protein>